<protein>
    <submittedName>
        <fullName evidence="4">1-acyl-sn-glycerol-3-phosphate acyltransferase</fullName>
        <ecNumber evidence="4">2.3.1.51</ecNumber>
    </submittedName>
</protein>
<dbReference type="PATRIC" id="fig|697284.3.peg.1273"/>
<dbReference type="eggNOG" id="COG0204">
    <property type="taxonomic scope" value="Bacteria"/>
</dbReference>
<evidence type="ECO:0000256" key="2">
    <source>
        <dbReference type="ARBA" id="ARBA00023315"/>
    </source>
</evidence>
<accession>V9W5D4</accession>
<dbReference type="HOGENOM" id="CLU_027938_4_5_9"/>
<proteinExistence type="predicted"/>
<dbReference type="Pfam" id="PF01553">
    <property type="entry name" value="Acyltransferase"/>
    <property type="match status" value="1"/>
</dbReference>
<sequence length="196" mass="21578">MTMFYRFARAVCYGYFKLLYRLTVIGLEHIPTTGGVLLCSNHISTLDPPIIGVPIKREVHFMAKAELFNIPVLGWLIKKLNAFPVKRGGVSKETIKLSIKLLREGKVMGIFPEGTRGNNTGMGKKGAAMFAVKSGAAVIPVAIIGNYKPFRKMTVIYGPAVDMTPFESGTNEDLEKATEKIMMEIRNLIQTHSASA</sequence>
<keyword evidence="1 4" id="KW-0808">Transferase</keyword>
<dbReference type="GO" id="GO:0003841">
    <property type="term" value="F:1-acylglycerol-3-phosphate O-acyltransferase activity"/>
    <property type="evidence" value="ECO:0007669"/>
    <property type="project" value="UniProtKB-EC"/>
</dbReference>
<keyword evidence="5" id="KW-1185">Reference proteome</keyword>
<keyword evidence="2 4" id="KW-0012">Acyltransferase</keyword>
<reference evidence="4 5" key="1">
    <citation type="journal article" date="2014" name="PLoS ONE">
        <title>How to Kill the Honey Bee Larva: Genomic Potential and Virulence Mechanisms of Paenibacillus larvae.</title>
        <authorList>
            <person name="Djukic M."/>
            <person name="Brzuszkiewicz E."/>
            <person name="Funfhaus A."/>
            <person name="Voss J."/>
            <person name="Gollnow K."/>
            <person name="Poppinga L."/>
            <person name="Liesegang H."/>
            <person name="Garcia-Gonzalez E."/>
            <person name="Genersch E."/>
            <person name="Daniel R."/>
        </authorList>
    </citation>
    <scope>NUCLEOTIDE SEQUENCE [LARGE SCALE GENOMIC DNA]</scope>
    <source>
        <strain evidence="4 5">DSM 25430</strain>
    </source>
</reference>
<evidence type="ECO:0000313" key="5">
    <source>
        <dbReference type="Proteomes" id="UP000029431"/>
    </source>
</evidence>
<dbReference type="PANTHER" id="PTHR10434:SF11">
    <property type="entry name" value="1-ACYL-SN-GLYCEROL-3-PHOSPHATE ACYLTRANSFERASE"/>
    <property type="match status" value="1"/>
</dbReference>
<dbReference type="SMART" id="SM00563">
    <property type="entry name" value="PlsC"/>
    <property type="match status" value="1"/>
</dbReference>
<dbReference type="Proteomes" id="UP000029431">
    <property type="component" value="Chromosome"/>
</dbReference>
<dbReference type="KEGG" id="plv:ERIC2_c13370"/>
<dbReference type="AlphaFoldDB" id="V9W5D4"/>
<dbReference type="SUPFAM" id="SSF69593">
    <property type="entry name" value="Glycerol-3-phosphate (1)-acyltransferase"/>
    <property type="match status" value="1"/>
</dbReference>
<dbReference type="CDD" id="cd07989">
    <property type="entry name" value="LPLAT_AGPAT-like"/>
    <property type="match status" value="1"/>
</dbReference>
<evidence type="ECO:0000256" key="1">
    <source>
        <dbReference type="ARBA" id="ARBA00022679"/>
    </source>
</evidence>
<gene>
    <name evidence="4" type="primary">plsC</name>
    <name evidence="4" type="ORF">ERIC2_c13370</name>
</gene>
<organism evidence="4 5">
    <name type="scientific">Paenibacillus larvae subsp. larvae DSM 25430</name>
    <dbReference type="NCBI Taxonomy" id="697284"/>
    <lineage>
        <taxon>Bacteria</taxon>
        <taxon>Bacillati</taxon>
        <taxon>Bacillota</taxon>
        <taxon>Bacilli</taxon>
        <taxon>Bacillales</taxon>
        <taxon>Paenibacillaceae</taxon>
        <taxon>Paenibacillus</taxon>
    </lineage>
</organism>
<dbReference type="EC" id="2.3.1.51" evidence="4"/>
<name>V9W5D4_9BACL</name>
<evidence type="ECO:0000313" key="4">
    <source>
        <dbReference type="EMBL" id="AHD05164.1"/>
    </source>
</evidence>
<feature type="domain" description="Phospholipid/glycerol acyltransferase" evidence="3">
    <location>
        <begin position="36"/>
        <end position="146"/>
    </location>
</feature>
<dbReference type="EMBL" id="CP003355">
    <property type="protein sequence ID" value="AHD05164.1"/>
    <property type="molecule type" value="Genomic_DNA"/>
</dbReference>
<dbReference type="GO" id="GO:0006654">
    <property type="term" value="P:phosphatidic acid biosynthetic process"/>
    <property type="evidence" value="ECO:0007669"/>
    <property type="project" value="TreeGrafter"/>
</dbReference>
<dbReference type="InterPro" id="IPR002123">
    <property type="entry name" value="Plipid/glycerol_acylTrfase"/>
</dbReference>
<evidence type="ECO:0000259" key="3">
    <source>
        <dbReference type="SMART" id="SM00563"/>
    </source>
</evidence>
<dbReference type="PANTHER" id="PTHR10434">
    <property type="entry name" value="1-ACYL-SN-GLYCEROL-3-PHOSPHATE ACYLTRANSFERASE"/>
    <property type="match status" value="1"/>
</dbReference>